<comment type="caution">
    <text evidence="7">The sequence shown here is derived from an EMBL/GenBank/DDBJ whole genome shotgun (WGS) entry which is preliminary data.</text>
</comment>
<keyword evidence="5" id="KW-0175">Coiled coil</keyword>
<dbReference type="Gene3D" id="3.30.420.40">
    <property type="match status" value="2"/>
</dbReference>
<feature type="domain" description="SHS2" evidence="6">
    <location>
        <begin position="22"/>
        <end position="214"/>
    </location>
</feature>
<dbReference type="Gene3D" id="3.30.1490.110">
    <property type="match status" value="1"/>
</dbReference>
<evidence type="ECO:0000313" key="7">
    <source>
        <dbReference type="EMBL" id="MBW7570121.1"/>
    </source>
</evidence>
<dbReference type="GO" id="GO:0051301">
    <property type="term" value="P:cell division"/>
    <property type="evidence" value="ECO:0007669"/>
    <property type="project" value="UniProtKB-KW"/>
</dbReference>
<feature type="coiled-coil region" evidence="5">
    <location>
        <begin position="325"/>
        <end position="352"/>
    </location>
</feature>
<protein>
    <submittedName>
        <fullName evidence="7">Cell division protein FtsA</fullName>
    </submittedName>
</protein>
<evidence type="ECO:0000256" key="3">
    <source>
        <dbReference type="ARBA" id="ARBA00023136"/>
    </source>
</evidence>
<dbReference type="SMART" id="SM00842">
    <property type="entry name" value="FtsA"/>
    <property type="match status" value="1"/>
</dbReference>
<reference evidence="7 8" key="1">
    <citation type="submission" date="2021-03" db="EMBL/GenBank/DDBJ databases">
        <title>Succinivibrio sp. nov. isolated from feces of cow.</title>
        <authorList>
            <person name="Choi J.-Y."/>
        </authorList>
    </citation>
    <scope>NUCLEOTIDE SEQUENCE [LARGE SCALE GENOMIC DNA]</scope>
    <source>
        <strain evidence="7 8">AGMB01872</strain>
    </source>
</reference>
<dbReference type="Proteomes" id="UP000731465">
    <property type="component" value="Unassembled WGS sequence"/>
</dbReference>
<evidence type="ECO:0000313" key="8">
    <source>
        <dbReference type="Proteomes" id="UP000731465"/>
    </source>
</evidence>
<accession>A0ABS7DHV2</accession>
<dbReference type="PANTHER" id="PTHR32432:SF4">
    <property type="entry name" value="CELL DIVISION PROTEIN FTSA"/>
    <property type="match status" value="1"/>
</dbReference>
<sequence length="467" mass="51481">MSLFSKKQNQYPVVASNSGNQIFALDIGSRKIRLVSGIVDNNNLTITVTGYQEIQSRGVKNGTVADPQLLANTIADLISTFQQKFNVEIKSIVTNVCGCYIKSGSGEGQTTVQNNQITAFDRNAAIKDAQDSVSNINLNEYSIVHIIPQEYESGSNKNLINPIGLYARKLVAKVHFIACNKIYLKNVDMIIRNVSNTIESTSIVFDGNAAASLVLSDSDKELGCLLVDIGASTTTITLFAERNQKLSFGISEGGDFITKYIASSLRIDMREAEYIKIKYGQANPKRLENSDQASDDVMYELRQTNPSLPVISRTDLSRLISQAVYEMFTSILRELENKIDNREKNKIKYKLDAGVVLVGGGSHLKDIANLVEWVIFKNNESNKYSQVKISPKAKLGLPIGVKAYNSALERPEELNYPDKAVALGIIRSHIADNPNQFSKTDGIGYSSGPGIGSKINAMKNWIKREVF</sequence>
<keyword evidence="1" id="KW-1003">Cell membrane</keyword>
<name>A0ABS7DHV2_9GAMM</name>
<keyword evidence="2 7" id="KW-0132">Cell division</keyword>
<dbReference type="InterPro" id="IPR050696">
    <property type="entry name" value="FtsA/MreB"/>
</dbReference>
<keyword evidence="3" id="KW-0472">Membrane</keyword>
<dbReference type="SUPFAM" id="SSF53067">
    <property type="entry name" value="Actin-like ATPase domain"/>
    <property type="match status" value="2"/>
</dbReference>
<evidence type="ECO:0000256" key="1">
    <source>
        <dbReference type="ARBA" id="ARBA00022475"/>
    </source>
</evidence>
<evidence type="ECO:0000256" key="4">
    <source>
        <dbReference type="ARBA" id="ARBA00023306"/>
    </source>
</evidence>
<dbReference type="Pfam" id="PF02491">
    <property type="entry name" value="SHS2_FTSA"/>
    <property type="match status" value="1"/>
</dbReference>
<dbReference type="RefSeq" id="WP_219937340.1">
    <property type="nucleotide sequence ID" value="NZ_JAGFNY010000010.1"/>
</dbReference>
<evidence type="ECO:0000256" key="5">
    <source>
        <dbReference type="SAM" id="Coils"/>
    </source>
</evidence>
<dbReference type="Pfam" id="PF14450">
    <property type="entry name" value="FtsA"/>
    <property type="match status" value="1"/>
</dbReference>
<dbReference type="EMBL" id="JAGFNY010000010">
    <property type="protein sequence ID" value="MBW7570121.1"/>
    <property type="molecule type" value="Genomic_DNA"/>
</dbReference>
<proteinExistence type="predicted"/>
<dbReference type="NCBIfam" id="TIGR01174">
    <property type="entry name" value="ftsA"/>
    <property type="match status" value="1"/>
</dbReference>
<dbReference type="PANTHER" id="PTHR32432">
    <property type="entry name" value="CELL DIVISION PROTEIN FTSA-RELATED"/>
    <property type="match status" value="1"/>
</dbReference>
<organism evidence="7 8">
    <name type="scientific">Succinivibrio faecicola</name>
    <dbReference type="NCBI Taxonomy" id="2820300"/>
    <lineage>
        <taxon>Bacteria</taxon>
        <taxon>Pseudomonadati</taxon>
        <taxon>Pseudomonadota</taxon>
        <taxon>Gammaproteobacteria</taxon>
        <taxon>Aeromonadales</taxon>
        <taxon>Succinivibrionaceae</taxon>
        <taxon>Succinivibrio</taxon>
    </lineage>
</organism>
<keyword evidence="8" id="KW-1185">Reference proteome</keyword>
<evidence type="ECO:0000259" key="6">
    <source>
        <dbReference type="SMART" id="SM00842"/>
    </source>
</evidence>
<dbReference type="InterPro" id="IPR003494">
    <property type="entry name" value="SHS2_FtsA"/>
</dbReference>
<dbReference type="InterPro" id="IPR020823">
    <property type="entry name" value="Cell_div_FtsA"/>
</dbReference>
<evidence type="ECO:0000256" key="2">
    <source>
        <dbReference type="ARBA" id="ARBA00022618"/>
    </source>
</evidence>
<gene>
    <name evidence="7" type="primary">ftsA</name>
    <name evidence="7" type="ORF">J5V48_04350</name>
</gene>
<keyword evidence="4" id="KW-0131">Cell cycle</keyword>
<dbReference type="InterPro" id="IPR043129">
    <property type="entry name" value="ATPase_NBD"/>
</dbReference>